<dbReference type="GO" id="GO:0006235">
    <property type="term" value="P:dTTP biosynthetic process"/>
    <property type="evidence" value="ECO:0007669"/>
    <property type="project" value="UniProtKB-UniPathway"/>
</dbReference>
<keyword evidence="5" id="KW-0545">Nucleotide biosynthesis</keyword>
<dbReference type="GO" id="GO:0032259">
    <property type="term" value="P:methylation"/>
    <property type="evidence" value="ECO:0007669"/>
    <property type="project" value="UniProtKB-KW"/>
</dbReference>
<dbReference type="FunFam" id="3.30.572.10:FF:000013">
    <property type="entry name" value="Thymidylate synthase"/>
    <property type="match status" value="1"/>
</dbReference>
<dbReference type="InterPro" id="IPR020940">
    <property type="entry name" value="Thymidylate_synthase_AS"/>
</dbReference>
<dbReference type="PROSITE" id="PS00091">
    <property type="entry name" value="THYMIDYLATE_SYNTHASE"/>
    <property type="match status" value="1"/>
</dbReference>
<evidence type="ECO:0000313" key="12">
    <source>
        <dbReference type="Proteomes" id="UP000027361"/>
    </source>
</evidence>
<dbReference type="InterPro" id="IPR023451">
    <property type="entry name" value="Thymidate_synth/dCMP_Mease_dom"/>
</dbReference>
<dbReference type="EMBL" id="JMSN01000064">
    <property type="protein sequence ID" value="KDN43109.1"/>
    <property type="molecule type" value="Genomic_DNA"/>
</dbReference>
<keyword evidence="4" id="KW-0808">Transferase</keyword>
<reference evidence="11 12" key="1">
    <citation type="submission" date="2014-05" db="EMBL/GenBank/DDBJ databases">
        <title>Draft genome sequence of a rare smut relative, Tilletiaria anomala UBC 951.</title>
        <authorList>
            <consortium name="DOE Joint Genome Institute"/>
            <person name="Toome M."/>
            <person name="Kuo A."/>
            <person name="Henrissat B."/>
            <person name="Lipzen A."/>
            <person name="Tritt A."/>
            <person name="Yoshinaga Y."/>
            <person name="Zane M."/>
            <person name="Barry K."/>
            <person name="Grigoriev I.V."/>
            <person name="Spatafora J.W."/>
            <person name="Aimea M.C."/>
        </authorList>
    </citation>
    <scope>NUCLEOTIDE SEQUENCE [LARGE SCALE GENOMIC DNA]</scope>
    <source>
        <strain evidence="11 12">UBC 951</strain>
    </source>
</reference>
<dbReference type="SUPFAM" id="SSF53254">
    <property type="entry name" value="Phosphoglycerate mutase-like"/>
    <property type="match status" value="1"/>
</dbReference>
<dbReference type="Proteomes" id="UP000027361">
    <property type="component" value="Unassembled WGS sequence"/>
</dbReference>
<evidence type="ECO:0000256" key="5">
    <source>
        <dbReference type="ARBA" id="ARBA00022727"/>
    </source>
</evidence>
<feature type="binding site" evidence="8">
    <location>
        <position position="79"/>
    </location>
    <ligand>
        <name>substrate</name>
    </ligand>
</feature>
<dbReference type="GeneID" id="25266870"/>
<proteinExistence type="inferred from homology"/>
<dbReference type="UniPathway" id="UPA00575"/>
<dbReference type="InterPro" id="IPR045097">
    <property type="entry name" value="Thymidate_synth/dCMP_Mease"/>
</dbReference>
<dbReference type="GO" id="GO:0005829">
    <property type="term" value="C:cytosol"/>
    <property type="evidence" value="ECO:0007669"/>
    <property type="project" value="TreeGrafter"/>
</dbReference>
<dbReference type="SUPFAM" id="SSF55831">
    <property type="entry name" value="Thymidylate synthase/dCMP hydroxymethylase"/>
    <property type="match status" value="1"/>
</dbReference>
<dbReference type="HOGENOM" id="CLU_032567_0_0_1"/>
<gene>
    <name evidence="11" type="ORF">K437DRAFT_278827</name>
</gene>
<evidence type="ECO:0000256" key="9">
    <source>
        <dbReference type="PROSITE-ProRule" id="PRU10016"/>
    </source>
</evidence>
<dbReference type="Gene3D" id="3.30.572.10">
    <property type="entry name" value="Thymidylate synthase/dCMP hydroxymethylase domain"/>
    <property type="match status" value="1"/>
</dbReference>
<dbReference type="Gene3D" id="3.40.50.1240">
    <property type="entry name" value="Phosphoglycerate mutase-like"/>
    <property type="match status" value="1"/>
</dbReference>
<dbReference type="PANTHER" id="PTHR11548:SF2">
    <property type="entry name" value="THYMIDYLATE SYNTHASE"/>
    <property type="match status" value="1"/>
</dbReference>
<dbReference type="HAMAP" id="MF_00008">
    <property type="entry name" value="Thymidy_synth_bact"/>
    <property type="match status" value="1"/>
</dbReference>
<protein>
    <recommendedName>
        <fullName evidence="2">thymidylate synthase</fullName>
        <ecNumber evidence="2">2.1.1.45</ecNumber>
    </recommendedName>
</protein>
<dbReference type="AlphaFoldDB" id="A0A066VWB8"/>
<dbReference type="CDD" id="cd00351">
    <property type="entry name" value="TS_Pyrimidine_HMase"/>
    <property type="match status" value="1"/>
</dbReference>
<dbReference type="GO" id="GO:0006231">
    <property type="term" value="P:dTMP biosynthetic process"/>
    <property type="evidence" value="ECO:0007669"/>
    <property type="project" value="InterPro"/>
</dbReference>
<comment type="caution">
    <text evidence="11">The sequence shown here is derived from an EMBL/GenBank/DDBJ whole genome shotgun (WGS) entry which is preliminary data.</text>
</comment>
<dbReference type="CDD" id="cd07067">
    <property type="entry name" value="HP_PGM_like"/>
    <property type="match status" value="1"/>
</dbReference>
<dbReference type="RefSeq" id="XP_013242276.1">
    <property type="nucleotide sequence ID" value="XM_013386822.1"/>
</dbReference>
<dbReference type="PANTHER" id="PTHR11548">
    <property type="entry name" value="THYMIDYLATE SYNTHASE 1"/>
    <property type="match status" value="1"/>
</dbReference>
<dbReference type="STRING" id="1037660.A0A066VWB8"/>
<evidence type="ECO:0000256" key="7">
    <source>
        <dbReference type="PIRSR" id="PIRSR613078-1"/>
    </source>
</evidence>
<feature type="active site" description="Tele-phosphohistidine intermediate" evidence="7">
    <location>
        <position position="9"/>
    </location>
</feature>
<dbReference type="GO" id="GO:0005739">
    <property type="term" value="C:mitochondrion"/>
    <property type="evidence" value="ECO:0007669"/>
    <property type="project" value="TreeGrafter"/>
</dbReference>
<dbReference type="InParanoid" id="A0A066VWB8"/>
<dbReference type="InterPro" id="IPR013078">
    <property type="entry name" value="His_Pase_superF_clade-1"/>
</dbReference>
<feature type="active site" evidence="9">
    <location>
        <position position="442"/>
    </location>
</feature>
<feature type="active site" description="Proton donor/acceptor" evidence="7">
    <location>
        <position position="110"/>
    </location>
</feature>
<accession>A0A066VWB8</accession>
<evidence type="ECO:0000256" key="8">
    <source>
        <dbReference type="PIRSR" id="PIRSR613078-2"/>
    </source>
</evidence>
<feature type="binding site" evidence="8">
    <location>
        <begin position="21"/>
        <end position="22"/>
    </location>
    <ligand>
        <name>substrate</name>
    </ligand>
</feature>
<dbReference type="FunCoup" id="A0A066VWB8">
    <property type="interactions" value="120"/>
</dbReference>
<keyword evidence="12" id="KW-1185">Reference proteome</keyword>
<feature type="domain" description="Thymidylate synthase/dCMP hydroxymethylase" evidence="10">
    <location>
        <begin position="271"/>
        <end position="570"/>
    </location>
</feature>
<evidence type="ECO:0000313" key="11">
    <source>
        <dbReference type="EMBL" id="KDN43109.1"/>
    </source>
</evidence>
<evidence type="ECO:0000256" key="4">
    <source>
        <dbReference type="ARBA" id="ARBA00022679"/>
    </source>
</evidence>
<dbReference type="OrthoDB" id="766at2759"/>
<dbReference type="SMART" id="SM00855">
    <property type="entry name" value="PGAM"/>
    <property type="match status" value="1"/>
</dbReference>
<dbReference type="PRINTS" id="PR00108">
    <property type="entry name" value="THYMDSNTHASE"/>
</dbReference>
<feature type="binding site" evidence="8">
    <location>
        <begin position="110"/>
        <end position="113"/>
    </location>
    <ligand>
        <name>substrate</name>
    </ligand>
</feature>
<dbReference type="Pfam" id="PF00303">
    <property type="entry name" value="Thymidylat_synt"/>
    <property type="match status" value="1"/>
</dbReference>
<dbReference type="NCBIfam" id="TIGR03284">
    <property type="entry name" value="thym_sym"/>
    <property type="match status" value="1"/>
</dbReference>
<dbReference type="EC" id="2.1.1.45" evidence="2"/>
<dbReference type="Pfam" id="PF00300">
    <property type="entry name" value="His_Phos_1"/>
    <property type="match status" value="2"/>
</dbReference>
<keyword evidence="3" id="KW-0489">Methyltransferase</keyword>
<comment type="pathway">
    <text evidence="1">Pyrimidine metabolism; dTTP biosynthesis.</text>
</comment>
<name>A0A066VWB8_TILAU</name>
<dbReference type="InterPro" id="IPR036926">
    <property type="entry name" value="Thymidate_synth/dCMP_Mease_sf"/>
</dbReference>
<evidence type="ECO:0000256" key="3">
    <source>
        <dbReference type="ARBA" id="ARBA00022603"/>
    </source>
</evidence>
<evidence type="ECO:0000259" key="10">
    <source>
        <dbReference type="Pfam" id="PF00303"/>
    </source>
</evidence>
<evidence type="ECO:0000256" key="6">
    <source>
        <dbReference type="ARBA" id="ARBA00047344"/>
    </source>
</evidence>
<dbReference type="InterPro" id="IPR029033">
    <property type="entry name" value="His_PPase_superfam"/>
</dbReference>
<evidence type="ECO:0000256" key="2">
    <source>
        <dbReference type="ARBA" id="ARBA00011947"/>
    </source>
</evidence>
<dbReference type="InterPro" id="IPR000398">
    <property type="entry name" value="Thymidylate_synthase"/>
</dbReference>
<dbReference type="OMA" id="DCREWDY"/>
<dbReference type="GO" id="GO:0004799">
    <property type="term" value="F:thymidylate synthase activity"/>
    <property type="evidence" value="ECO:0007669"/>
    <property type="project" value="UniProtKB-EC"/>
</dbReference>
<evidence type="ECO:0000256" key="1">
    <source>
        <dbReference type="ARBA" id="ARBA00004992"/>
    </source>
</evidence>
<sequence>MPRVILARHGETLWSLSGQHTGRTDIPLTEHGEHVMRVLAPSIVGVPAPGAPGAAAEDSKRLLVDPHRISHIFISPRRRSQRTLQLLLEHLTPAERAQVVKPEIRQECREWDYGACEGLTSAQIRARPGMQNWDIWRDGTPDHPTRPAELPGESAQQMTQRVDAVIAHIRYLQKAVIEGHAETTHDPEIVRRGGDILLIAHGHYNRVFIARWLGLPIENGRLFEVDAGGIAILTYTHHSFDEPAIGGIFSAKVGPKPAPVLPPPVQHEETQYLSLISRIISSPASEGGGEQRADRTGTGTLAVFAPPPFKFDLTQGKLPLLTTKRVFTRGVIEELLWFISGKTDAKLLSDRGVHIWDGNGSLSFLQSRGLGHRREGDLGPVYGFQWRHFGAEYFDADTEYVAKGVDQLREVIRLIKENPTDRRIILSAWNPKDLSLMALPPCHMFCQFFVHTPAPDAVPSTKRGLSCQMYQRSCDLGLGIPFNIASYALLTYMIAHVTDTEPRELTLVMGDAHVYNDHVEPLKEQIKREPYPFPTFKFARQVSDIDAFKPDDFVIENYKCHGKIEMKMAV</sequence>
<organism evidence="11 12">
    <name type="scientific">Tilletiaria anomala (strain ATCC 24038 / CBS 436.72 / UBC 951)</name>
    <dbReference type="NCBI Taxonomy" id="1037660"/>
    <lineage>
        <taxon>Eukaryota</taxon>
        <taxon>Fungi</taxon>
        <taxon>Dikarya</taxon>
        <taxon>Basidiomycota</taxon>
        <taxon>Ustilaginomycotina</taxon>
        <taxon>Exobasidiomycetes</taxon>
        <taxon>Georgefischeriales</taxon>
        <taxon>Tilletiariaceae</taxon>
        <taxon>Tilletiaria</taxon>
    </lineage>
</organism>
<comment type="catalytic activity">
    <reaction evidence="6">
        <text>dUMP + (6R)-5,10-methylene-5,6,7,8-tetrahydrofolate = 7,8-dihydrofolate + dTMP</text>
        <dbReference type="Rhea" id="RHEA:12104"/>
        <dbReference type="ChEBI" id="CHEBI:15636"/>
        <dbReference type="ChEBI" id="CHEBI:57451"/>
        <dbReference type="ChEBI" id="CHEBI:63528"/>
        <dbReference type="ChEBI" id="CHEBI:246422"/>
        <dbReference type="EC" id="2.1.1.45"/>
    </reaction>
</comment>